<dbReference type="InterPro" id="IPR010730">
    <property type="entry name" value="HET"/>
</dbReference>
<dbReference type="PANTHER" id="PTHR10622:SF10">
    <property type="entry name" value="HET DOMAIN-CONTAINING PROTEIN"/>
    <property type="match status" value="1"/>
</dbReference>
<protein>
    <submittedName>
        <fullName evidence="2">HET-domain-containing protein</fullName>
    </submittedName>
</protein>
<dbReference type="AlphaFoldDB" id="A0A2J6QZS7"/>
<name>A0A2J6QZS7_HYAVF</name>
<dbReference type="EMBL" id="KZ613961">
    <property type="protein sequence ID" value="PMD31739.1"/>
    <property type="molecule type" value="Genomic_DNA"/>
</dbReference>
<dbReference type="OrthoDB" id="10389893at2759"/>
<dbReference type="Proteomes" id="UP000235786">
    <property type="component" value="Unassembled WGS sequence"/>
</dbReference>
<organism evidence="2 3">
    <name type="scientific">Hyaloscypha variabilis (strain UAMH 11265 / GT02V1 / F)</name>
    <name type="common">Meliniomyces variabilis</name>
    <dbReference type="NCBI Taxonomy" id="1149755"/>
    <lineage>
        <taxon>Eukaryota</taxon>
        <taxon>Fungi</taxon>
        <taxon>Dikarya</taxon>
        <taxon>Ascomycota</taxon>
        <taxon>Pezizomycotina</taxon>
        <taxon>Leotiomycetes</taxon>
        <taxon>Helotiales</taxon>
        <taxon>Hyaloscyphaceae</taxon>
        <taxon>Hyaloscypha</taxon>
        <taxon>Hyaloscypha variabilis</taxon>
    </lineage>
</organism>
<feature type="domain" description="Heterokaryon incompatibility" evidence="1">
    <location>
        <begin position="22"/>
        <end position="167"/>
    </location>
</feature>
<dbReference type="Pfam" id="PF06985">
    <property type="entry name" value="HET"/>
    <property type="match status" value="1"/>
</dbReference>
<evidence type="ECO:0000313" key="3">
    <source>
        <dbReference type="Proteomes" id="UP000235786"/>
    </source>
</evidence>
<dbReference type="PANTHER" id="PTHR10622">
    <property type="entry name" value="HET DOMAIN-CONTAINING PROTEIN"/>
    <property type="match status" value="1"/>
</dbReference>
<dbReference type="STRING" id="1149755.A0A2J6QZS7"/>
<accession>A0A2J6QZS7</accession>
<keyword evidence="3" id="KW-1185">Reference proteome</keyword>
<evidence type="ECO:0000259" key="1">
    <source>
        <dbReference type="Pfam" id="PF06985"/>
    </source>
</evidence>
<sequence>MRLLNVHTFKLHEFIGNDIPPYAILSHRWEDEEVTFQALQAGDGPEMKGWKKIEGCCRQAVADHFVYVWIDSCCIDKSSSSELSEAINSMFSWYQDAESCYAYLSDVCFNPDDSIDDSITDDRIQDDSDSDPEWNIRDHLIHINSNPTGHREFHASKWFTRGWTLQELLAPDILIFFDKNWKRIGTRESLKEDVSAITGIQDLSNFDRASIAQRFSWASKRETTRVEDTAYCLMGLFGVNMALLYGEGDRAFLRLQLEILKISNDETIFAWTDQWETRGGLLAPNPACFKNSTDIVCVHPRYIPRRPFTMTNNGLELDAKLIPTDGSRNAKFGQEYLCPLNCVEKGSGLALLLSDRARRGEQHLSRISCGRLYNVDLTAITTGRNGKLESRTIFVQQPNLSLRSIRRRDPLATFQFDTRQLSASGIHLQGRYLQSPKHGHWICDTIDRDVLKLTSRSTALMLFSRDRLSLLVQISCNAVFEAKLGLQVWRAASTTPDIKGLLGKTPIPTENWSEACSLVDYAAEFGVGKSSRFSENLHSIVQGRVVVEFEERFPGRLYFVVTLTLELDE</sequence>
<proteinExistence type="predicted"/>
<reference evidence="2 3" key="1">
    <citation type="submission" date="2016-04" db="EMBL/GenBank/DDBJ databases">
        <title>A degradative enzymes factory behind the ericoid mycorrhizal symbiosis.</title>
        <authorList>
            <consortium name="DOE Joint Genome Institute"/>
            <person name="Martino E."/>
            <person name="Morin E."/>
            <person name="Grelet G."/>
            <person name="Kuo A."/>
            <person name="Kohler A."/>
            <person name="Daghino S."/>
            <person name="Barry K."/>
            <person name="Choi C."/>
            <person name="Cichocki N."/>
            <person name="Clum A."/>
            <person name="Copeland A."/>
            <person name="Hainaut M."/>
            <person name="Haridas S."/>
            <person name="Labutti K."/>
            <person name="Lindquist E."/>
            <person name="Lipzen A."/>
            <person name="Khouja H.-R."/>
            <person name="Murat C."/>
            <person name="Ohm R."/>
            <person name="Olson A."/>
            <person name="Spatafora J."/>
            <person name="Veneault-Fourrey C."/>
            <person name="Henrissat B."/>
            <person name="Grigoriev I."/>
            <person name="Martin F."/>
            <person name="Perotto S."/>
        </authorList>
    </citation>
    <scope>NUCLEOTIDE SEQUENCE [LARGE SCALE GENOMIC DNA]</scope>
    <source>
        <strain evidence="2 3">F</strain>
    </source>
</reference>
<evidence type="ECO:0000313" key="2">
    <source>
        <dbReference type="EMBL" id="PMD31739.1"/>
    </source>
</evidence>
<gene>
    <name evidence="2" type="ORF">L207DRAFT_640562</name>
</gene>